<gene>
    <name evidence="1" type="ORF">Back11_03670</name>
</gene>
<dbReference type="Proteomes" id="UP000275368">
    <property type="component" value="Chromosome"/>
</dbReference>
<evidence type="ECO:0000313" key="2">
    <source>
        <dbReference type="Proteomes" id="UP000275368"/>
    </source>
</evidence>
<dbReference type="SUPFAM" id="SSF53850">
    <property type="entry name" value="Periplasmic binding protein-like II"/>
    <property type="match status" value="1"/>
</dbReference>
<dbReference type="AlphaFoldDB" id="A0A3G9ILE8"/>
<evidence type="ECO:0000313" key="1">
    <source>
        <dbReference type="EMBL" id="BBH19022.1"/>
    </source>
</evidence>
<dbReference type="Gene3D" id="3.40.190.10">
    <property type="entry name" value="Periplasmic binding protein-like II"/>
    <property type="match status" value="1"/>
</dbReference>
<protein>
    <recommendedName>
        <fullName evidence="3">ABC transporter substrate-binding protein</fullName>
    </recommendedName>
</protein>
<proteinExistence type="predicted"/>
<reference evidence="1 2" key="1">
    <citation type="submission" date="2018-11" db="EMBL/GenBank/DDBJ databases">
        <title>Complete genome sequence of Paenibacillus baekrokdamisoli strain KCTC 33723.</title>
        <authorList>
            <person name="Kang S.W."/>
            <person name="Lee K.C."/>
            <person name="Kim K.K."/>
            <person name="Kim J.S."/>
            <person name="Kim D.S."/>
            <person name="Ko S.H."/>
            <person name="Yang S.H."/>
            <person name="Lee J.S."/>
        </authorList>
    </citation>
    <scope>NUCLEOTIDE SEQUENCE [LARGE SCALE GENOMIC DNA]</scope>
    <source>
        <strain evidence="1 2">KCTC 33723</strain>
    </source>
</reference>
<organism evidence="1 2">
    <name type="scientific">Paenibacillus baekrokdamisoli</name>
    <dbReference type="NCBI Taxonomy" id="1712516"/>
    <lineage>
        <taxon>Bacteria</taxon>
        <taxon>Bacillati</taxon>
        <taxon>Bacillota</taxon>
        <taxon>Bacilli</taxon>
        <taxon>Bacillales</taxon>
        <taxon>Paenibacillaceae</taxon>
        <taxon>Paenibacillus</taxon>
    </lineage>
</organism>
<sequence length="94" mass="10713">MGLYYSRAADDGGWGLTRKIRDNKQYVSNEYFGSATETQVEKGAQLDKLLNETFVKIIMGSASIDEFDKYVKSWKALGGDDITNEVNDWYDKNK</sequence>
<dbReference type="EMBL" id="AP019308">
    <property type="protein sequence ID" value="BBH19022.1"/>
    <property type="molecule type" value="Genomic_DNA"/>
</dbReference>
<dbReference type="KEGG" id="pbk:Back11_03670"/>
<keyword evidence="2" id="KW-1185">Reference proteome</keyword>
<evidence type="ECO:0008006" key="3">
    <source>
        <dbReference type="Google" id="ProtNLM"/>
    </source>
</evidence>
<name>A0A3G9ILE8_9BACL</name>
<accession>A0A3G9ILE8</accession>